<protein>
    <submittedName>
        <fullName evidence="1">Sensory rhodopsin transducer</fullName>
    </submittedName>
</protein>
<sequence>MSIGKHHWVIAEGFIPEKGPRPDDPKLSSHETACILNAGDQQASIELTLYFSDREPAGPYRIMVPPRRTLHLRFDDLTDPEPLPRETDYASVFVSDVPVVVQHTRLDARAADLALMTSLAWSS</sequence>
<evidence type="ECO:0000313" key="1">
    <source>
        <dbReference type="EMBL" id="MFC3606643.1"/>
    </source>
</evidence>
<keyword evidence="2" id="KW-1185">Reference proteome</keyword>
<dbReference type="SUPFAM" id="SSF89232">
    <property type="entry name" value="Hypothetical protein TM1070"/>
    <property type="match status" value="1"/>
</dbReference>
<gene>
    <name evidence="1" type="ORF">ACFOMF_02435</name>
</gene>
<accession>A0ABV7T0V2</accession>
<dbReference type="PIRSF" id="PIRSF008711">
    <property type="entry name" value="UCP008711"/>
    <property type="match status" value="1"/>
</dbReference>
<dbReference type="Proteomes" id="UP001595630">
    <property type="component" value="Unassembled WGS sequence"/>
</dbReference>
<comment type="caution">
    <text evidence="1">The sequence shown here is derived from an EMBL/GenBank/DDBJ whole genome shotgun (WGS) entry which is preliminary data.</text>
</comment>
<dbReference type="EMBL" id="JBHRXZ010000003">
    <property type="protein sequence ID" value="MFC3606643.1"/>
    <property type="molecule type" value="Genomic_DNA"/>
</dbReference>
<dbReference type="Pfam" id="PF07100">
    <property type="entry name" value="ASRT"/>
    <property type="match status" value="1"/>
</dbReference>
<organism evidence="1 2">
    <name type="scientific">Stutzerimonas tarimensis</name>
    <dbReference type="NCBI Taxonomy" id="1507735"/>
    <lineage>
        <taxon>Bacteria</taxon>
        <taxon>Pseudomonadati</taxon>
        <taxon>Pseudomonadota</taxon>
        <taxon>Gammaproteobacteria</taxon>
        <taxon>Pseudomonadales</taxon>
        <taxon>Pseudomonadaceae</taxon>
        <taxon>Stutzerimonas</taxon>
    </lineage>
</organism>
<name>A0ABV7T0V2_9GAMM</name>
<dbReference type="RefSeq" id="WP_386360857.1">
    <property type="nucleotide sequence ID" value="NZ_JBHRXZ010000003.1"/>
</dbReference>
<proteinExistence type="predicted"/>
<reference evidence="2" key="1">
    <citation type="journal article" date="2019" name="Int. J. Syst. Evol. Microbiol.">
        <title>The Global Catalogue of Microorganisms (GCM) 10K type strain sequencing project: providing services to taxonomists for standard genome sequencing and annotation.</title>
        <authorList>
            <consortium name="The Broad Institute Genomics Platform"/>
            <consortium name="The Broad Institute Genome Sequencing Center for Infectious Disease"/>
            <person name="Wu L."/>
            <person name="Ma J."/>
        </authorList>
    </citation>
    <scope>NUCLEOTIDE SEQUENCE [LARGE SCALE GENOMIC DNA]</scope>
    <source>
        <strain evidence="2">KCTC 42447</strain>
    </source>
</reference>
<dbReference type="Gene3D" id="2.60.290.11">
    <property type="entry name" value="TM1070-like"/>
    <property type="match status" value="1"/>
</dbReference>
<dbReference type="InterPro" id="IPR036698">
    <property type="entry name" value="TM1070-like_sf"/>
</dbReference>
<dbReference type="InterPro" id="IPR009794">
    <property type="entry name" value="ASRT"/>
</dbReference>
<evidence type="ECO:0000313" key="2">
    <source>
        <dbReference type="Proteomes" id="UP001595630"/>
    </source>
</evidence>